<dbReference type="AlphaFoldDB" id="A0AAW4IL66"/>
<dbReference type="InterPro" id="IPR024521">
    <property type="entry name" value="ArsS-like_C"/>
</dbReference>
<dbReference type="SFLD" id="SFLDS00029">
    <property type="entry name" value="Radical_SAM"/>
    <property type="match status" value="1"/>
</dbReference>
<keyword evidence="2" id="KW-0949">S-adenosyl-L-methionine</keyword>
<reference evidence="8 9" key="1">
    <citation type="submission" date="2021-03" db="EMBL/GenBank/DDBJ databases">
        <authorList>
            <person name="Shang D.-D."/>
            <person name="Du Z.-J."/>
            <person name="Chen G.-J."/>
        </authorList>
    </citation>
    <scope>NUCLEOTIDE SEQUENCE [LARGE SCALE GENOMIC DNA]</scope>
    <source>
        <strain evidence="8 9">F2608</strain>
    </source>
</reference>
<dbReference type="InterPro" id="IPR026351">
    <property type="entry name" value="rSAM_ArsS-like"/>
</dbReference>
<dbReference type="InterPro" id="IPR007197">
    <property type="entry name" value="rSAM"/>
</dbReference>
<evidence type="ECO:0000313" key="8">
    <source>
        <dbReference type="EMBL" id="MBO1516228.1"/>
    </source>
</evidence>
<dbReference type="Gene3D" id="3.20.20.70">
    <property type="entry name" value="Aldolase class I"/>
    <property type="match status" value="1"/>
</dbReference>
<evidence type="ECO:0000256" key="2">
    <source>
        <dbReference type="ARBA" id="ARBA00022691"/>
    </source>
</evidence>
<keyword evidence="5" id="KW-0411">Iron-sulfur</keyword>
<protein>
    <submittedName>
        <fullName evidence="8">Arsenosugar biosynthesis radical SAM protein ArsS</fullName>
    </submittedName>
</protein>
<dbReference type="NCBIfam" id="TIGR04167">
    <property type="entry name" value="rSAM_SeCys"/>
    <property type="match status" value="1"/>
</dbReference>
<evidence type="ECO:0000313" key="9">
    <source>
        <dbReference type="Proteomes" id="UP000664161"/>
    </source>
</evidence>
<sequence length="325" mass="36422">MKSTIELLEATDFPAINRCKLTTLQVNMGYLCNMSCVHCHVAASPYRTEMMSRELVELIAQVLQAQNIDTLDLTGGAPEMHEDFKYLVKEARKLGVKVIDRCNLTILIKEGYEDMAQFLADNEVEVVASLPCYSLENVDKQRGKGAFDDSILGLHKLNALGYGRANTGLILNLVYNPQGATLPPNQQMLEADYKRELKAHFDIEFNQLFALTNMPIQRFGAVLLAKNEFYPYMTLLKDNYDAHNLKDVMCRETISVNWLGELFDCDFNQQLQIPVPNKSRRHLKDLLTQNPEGDDIAIADHCYGCTAGQGSSCGGALESDQTKVV</sequence>
<keyword evidence="3" id="KW-0479">Metal-binding</keyword>
<gene>
    <name evidence="8" type="primary">arsS</name>
    <name evidence="8" type="ORF">J3491_02620</name>
</gene>
<dbReference type="EMBL" id="JAGBKN010000003">
    <property type="protein sequence ID" value="MBO1516228.1"/>
    <property type="molecule type" value="Genomic_DNA"/>
</dbReference>
<dbReference type="GO" id="GO:0051536">
    <property type="term" value="F:iron-sulfur cluster binding"/>
    <property type="evidence" value="ECO:0007669"/>
    <property type="project" value="UniProtKB-KW"/>
</dbReference>
<dbReference type="InterPro" id="IPR058240">
    <property type="entry name" value="rSAM_sf"/>
</dbReference>
<feature type="domain" description="Radical SAM core" evidence="6">
    <location>
        <begin position="27"/>
        <end position="170"/>
    </location>
</feature>
<evidence type="ECO:0000256" key="1">
    <source>
        <dbReference type="ARBA" id="ARBA00001966"/>
    </source>
</evidence>
<dbReference type="InterPro" id="IPR013785">
    <property type="entry name" value="Aldolase_TIM"/>
</dbReference>
<dbReference type="Pfam" id="PF04055">
    <property type="entry name" value="Radical_SAM"/>
    <property type="match status" value="1"/>
</dbReference>
<organism evidence="8 9">
    <name type="scientific">Psychrobacter halodurans</name>
    <dbReference type="NCBI Taxonomy" id="2818439"/>
    <lineage>
        <taxon>Bacteria</taxon>
        <taxon>Pseudomonadati</taxon>
        <taxon>Pseudomonadota</taxon>
        <taxon>Gammaproteobacteria</taxon>
        <taxon>Moraxellales</taxon>
        <taxon>Moraxellaceae</taxon>
        <taxon>Psychrobacter</taxon>
    </lineage>
</organism>
<dbReference type="SUPFAM" id="SSF102114">
    <property type="entry name" value="Radical SAM enzymes"/>
    <property type="match status" value="1"/>
</dbReference>
<proteinExistence type="predicted"/>
<name>A0AAW4IL66_9GAMM</name>
<accession>A0AAW4IL66</accession>
<dbReference type="GO" id="GO:0003824">
    <property type="term" value="F:catalytic activity"/>
    <property type="evidence" value="ECO:0007669"/>
    <property type="project" value="InterPro"/>
</dbReference>
<feature type="domain" description="Arsenosugar biosynthesis radical SAM protein ArsS-like C-terminal" evidence="7">
    <location>
        <begin position="182"/>
        <end position="316"/>
    </location>
</feature>
<dbReference type="CDD" id="cd01335">
    <property type="entry name" value="Radical_SAM"/>
    <property type="match status" value="1"/>
</dbReference>
<dbReference type="Pfam" id="PF12345">
    <property type="entry name" value="DUF3641"/>
    <property type="match status" value="1"/>
</dbReference>
<evidence type="ECO:0000256" key="3">
    <source>
        <dbReference type="ARBA" id="ARBA00022723"/>
    </source>
</evidence>
<evidence type="ECO:0000256" key="5">
    <source>
        <dbReference type="ARBA" id="ARBA00023014"/>
    </source>
</evidence>
<dbReference type="GO" id="GO:0046872">
    <property type="term" value="F:metal ion binding"/>
    <property type="evidence" value="ECO:0007669"/>
    <property type="project" value="UniProtKB-KW"/>
</dbReference>
<dbReference type="RefSeq" id="WP_207969105.1">
    <property type="nucleotide sequence ID" value="NZ_JAGBKN010000003.1"/>
</dbReference>
<comment type="caution">
    <text evidence="8">The sequence shown here is derived from an EMBL/GenBank/DDBJ whole genome shotgun (WGS) entry which is preliminary data.</text>
</comment>
<dbReference type="PANTHER" id="PTHR43728:SF1">
    <property type="entry name" value="FE-S OXIDOREDUCTASE"/>
    <property type="match status" value="1"/>
</dbReference>
<keyword evidence="9" id="KW-1185">Reference proteome</keyword>
<comment type="cofactor">
    <cofactor evidence="1">
        <name>[4Fe-4S] cluster</name>
        <dbReference type="ChEBI" id="CHEBI:49883"/>
    </cofactor>
</comment>
<keyword evidence="4" id="KW-0408">Iron</keyword>
<evidence type="ECO:0000259" key="7">
    <source>
        <dbReference type="Pfam" id="PF12345"/>
    </source>
</evidence>
<dbReference type="SFLD" id="SFLDG01067">
    <property type="entry name" value="SPASM/twitch_domain_containing"/>
    <property type="match status" value="1"/>
</dbReference>
<evidence type="ECO:0000256" key="4">
    <source>
        <dbReference type="ARBA" id="ARBA00023004"/>
    </source>
</evidence>
<dbReference type="PANTHER" id="PTHR43728">
    <property type="entry name" value="SLR0304 PROTEIN"/>
    <property type="match status" value="1"/>
</dbReference>
<evidence type="ECO:0000259" key="6">
    <source>
        <dbReference type="Pfam" id="PF04055"/>
    </source>
</evidence>
<dbReference type="Proteomes" id="UP000664161">
    <property type="component" value="Unassembled WGS sequence"/>
</dbReference>